<evidence type="ECO:0000313" key="8">
    <source>
        <dbReference type="EMBL" id="ANM86450.1"/>
    </source>
</evidence>
<feature type="transmembrane region" description="Helical" evidence="7">
    <location>
        <begin position="21"/>
        <end position="39"/>
    </location>
</feature>
<keyword evidence="7" id="KW-1133">Transmembrane helix</keyword>
<accession>A0A1Z1C4F3</accession>
<protein>
    <submittedName>
        <fullName evidence="9">Putative cytochrome p450</fullName>
    </submittedName>
    <submittedName>
        <fullName evidence="8">Putative demethylase</fullName>
    </submittedName>
</protein>
<evidence type="ECO:0000256" key="7">
    <source>
        <dbReference type="SAM" id="Phobius"/>
    </source>
</evidence>
<dbReference type="Gene3D" id="1.10.630.10">
    <property type="entry name" value="Cytochrome P450"/>
    <property type="match status" value="1"/>
</dbReference>
<dbReference type="InterPro" id="IPR036396">
    <property type="entry name" value="Cyt_P450_sf"/>
</dbReference>
<dbReference type="PROSITE" id="PS00086">
    <property type="entry name" value="CYTOCHROME_P450"/>
    <property type="match status" value="1"/>
</dbReference>
<proteinExistence type="inferred from homology"/>
<keyword evidence="4 5" id="KW-0408">Iron</keyword>
<evidence type="ECO:0000256" key="3">
    <source>
        <dbReference type="ARBA" id="ARBA00022723"/>
    </source>
</evidence>
<dbReference type="EMBL" id="MG777499">
    <property type="protein sequence ID" value="AUW31228.1"/>
    <property type="molecule type" value="Genomic_DNA"/>
</dbReference>
<keyword evidence="3 5" id="KW-0479">Metal-binding</keyword>
<dbReference type="CDD" id="cd11062">
    <property type="entry name" value="CYP58-like"/>
    <property type="match status" value="1"/>
</dbReference>
<dbReference type="InterPro" id="IPR002403">
    <property type="entry name" value="Cyt_P450_E_grp-IV"/>
</dbReference>
<evidence type="ECO:0000256" key="6">
    <source>
        <dbReference type="RuleBase" id="RU000461"/>
    </source>
</evidence>
<reference evidence="8" key="1">
    <citation type="submission" date="2016-05" db="EMBL/GenBank/DDBJ databases">
        <title>Lichen genome sequencing reveals its rich biosynthetic potential.</title>
        <authorList>
            <person name="Bertrand R.L."/>
            <person name="Abdel-Hameed M."/>
            <person name="Sorensen J.L."/>
        </authorList>
    </citation>
    <scope>NUCLEOTIDE SEQUENCE</scope>
</reference>
<dbReference type="Pfam" id="PF00067">
    <property type="entry name" value="p450"/>
    <property type="match status" value="1"/>
</dbReference>
<dbReference type="GO" id="GO:0020037">
    <property type="term" value="F:heme binding"/>
    <property type="evidence" value="ECO:0007669"/>
    <property type="project" value="InterPro"/>
</dbReference>
<evidence type="ECO:0000256" key="2">
    <source>
        <dbReference type="ARBA" id="ARBA00010617"/>
    </source>
</evidence>
<dbReference type="GO" id="GO:0004497">
    <property type="term" value="F:monooxygenase activity"/>
    <property type="evidence" value="ECO:0007669"/>
    <property type="project" value="UniProtKB-KW"/>
</dbReference>
<comment type="cofactor">
    <cofactor evidence="1 5">
        <name>heme</name>
        <dbReference type="ChEBI" id="CHEBI:30413"/>
    </cofactor>
</comment>
<keyword evidence="7" id="KW-0812">Transmembrane</keyword>
<evidence type="ECO:0000256" key="4">
    <source>
        <dbReference type="ARBA" id="ARBA00023004"/>
    </source>
</evidence>
<organism evidence="8">
    <name type="scientific">Cladonia uncialis subsp. uncialis</name>
    <dbReference type="NCBI Taxonomy" id="180999"/>
    <lineage>
        <taxon>Eukaryota</taxon>
        <taxon>Fungi</taxon>
        <taxon>Dikarya</taxon>
        <taxon>Ascomycota</taxon>
        <taxon>Pezizomycotina</taxon>
        <taxon>Lecanoromycetes</taxon>
        <taxon>OSLEUM clade</taxon>
        <taxon>Lecanoromycetidae</taxon>
        <taxon>Lecanorales</taxon>
        <taxon>Lecanorineae</taxon>
        <taxon>Cladoniaceae</taxon>
        <taxon>Cladonia</taxon>
    </lineage>
</organism>
<keyword evidence="8" id="KW-0489">Methyltransferase</keyword>
<feature type="binding site" description="axial binding residue" evidence="5">
    <location>
        <position position="462"/>
    </location>
    <ligand>
        <name>heme</name>
        <dbReference type="ChEBI" id="CHEBI:30413"/>
    </ligand>
    <ligandPart>
        <name>Fe</name>
        <dbReference type="ChEBI" id="CHEBI:18248"/>
    </ligandPart>
</feature>
<evidence type="ECO:0000313" key="9">
    <source>
        <dbReference type="EMBL" id="AUW31228.1"/>
    </source>
</evidence>
<sequence length="518" mass="57318">MPLVQDSVMAASALQENAPTMLSLALVVFLMPILYRLYFHPLSHVPGPLIGRVTSLYIYAICYMGIEGRVLRQHHQKYNTKVLRVAPNSVSISDSTAVRDIYVTGGGFQKDFRYINFNLGDVISIFSALDTEYRDVRAKAVAPLFAPARLRLASERNGVIGACVAEFVKQFQVLRTSALAQSTGAVRADILDLCARLSIDVVTGYLLHGSYGGLREHAGLSIEARQRTKLSANPFIFAIVAFSRFSLLPNWLFRLVYAISSHISSNDNVAKAFARLDRFTDQIVKTACTDPSRAEDTFHGRLLNADMSPAEVVAQSKAIIFAGADSTAVMLATTLFHLVQNVDARSRLRHEIRGLDRHGAMDSQALPYLRAVVKEGLRLGMANPTRFTRVVPRNGLCVGTVHIPPGTVVGCAPYLLHHDPEVFPDPFKFRPERWLEDGQDNGLRRSNMESSLIPFGVGPRACIGKNLAQQQMYESITAVVDSGVLEGTRTCQQRIEIIEWFNGEIKGHKLEIEWSAGY</sequence>
<evidence type="ECO:0000256" key="5">
    <source>
        <dbReference type="PIRSR" id="PIRSR602403-1"/>
    </source>
</evidence>
<keyword evidence="5 6" id="KW-0349">Heme</keyword>
<keyword evidence="6" id="KW-0560">Oxidoreductase</keyword>
<comment type="similarity">
    <text evidence="2 6">Belongs to the cytochrome P450 family.</text>
</comment>
<dbReference type="InterPro" id="IPR017972">
    <property type="entry name" value="Cyt_P450_CS"/>
</dbReference>
<dbReference type="SUPFAM" id="SSF48264">
    <property type="entry name" value="Cytochrome P450"/>
    <property type="match status" value="1"/>
</dbReference>
<keyword evidence="8" id="KW-0808">Transferase</keyword>
<dbReference type="AlphaFoldDB" id="A0A1Z1C4F3"/>
<dbReference type="PRINTS" id="PR00465">
    <property type="entry name" value="EP450IV"/>
</dbReference>
<dbReference type="GO" id="GO:0008168">
    <property type="term" value="F:methyltransferase activity"/>
    <property type="evidence" value="ECO:0007669"/>
    <property type="project" value="UniProtKB-KW"/>
</dbReference>
<dbReference type="PRINTS" id="PR00385">
    <property type="entry name" value="P450"/>
</dbReference>
<dbReference type="InterPro" id="IPR050121">
    <property type="entry name" value="Cytochrome_P450_monoxygenase"/>
</dbReference>
<dbReference type="InterPro" id="IPR001128">
    <property type="entry name" value="Cyt_P450"/>
</dbReference>
<feature type="transmembrane region" description="Helical" evidence="7">
    <location>
        <begin position="45"/>
        <end position="66"/>
    </location>
</feature>
<keyword evidence="7" id="KW-0472">Membrane</keyword>
<keyword evidence="6" id="KW-0503">Monooxygenase</keyword>
<dbReference type="PANTHER" id="PTHR24305:SF156">
    <property type="entry name" value="P450, PUTATIVE (EUROFUNG)-RELATED"/>
    <property type="match status" value="1"/>
</dbReference>
<evidence type="ECO:0000256" key="1">
    <source>
        <dbReference type="ARBA" id="ARBA00001971"/>
    </source>
</evidence>
<dbReference type="GO" id="GO:0032259">
    <property type="term" value="P:methylation"/>
    <property type="evidence" value="ECO:0007669"/>
    <property type="project" value="UniProtKB-KW"/>
</dbReference>
<reference evidence="9" key="2">
    <citation type="submission" date="2017-12" db="EMBL/GenBank/DDBJ databases">
        <title>Genome Sequencing Reveals a Rich Biosynthetic Potential.</title>
        <authorList>
            <person name="Bertrand R.L."/>
            <person name="Abdel-Hameed M.E."/>
            <person name="Sorensen J.L."/>
        </authorList>
    </citation>
    <scope>NUCLEOTIDE SEQUENCE</scope>
</reference>
<dbReference type="EMBL" id="KX264260">
    <property type="protein sequence ID" value="ANM86450.1"/>
    <property type="molecule type" value="Genomic_DNA"/>
</dbReference>
<dbReference type="GO" id="GO:0005506">
    <property type="term" value="F:iron ion binding"/>
    <property type="evidence" value="ECO:0007669"/>
    <property type="project" value="InterPro"/>
</dbReference>
<dbReference type="GO" id="GO:0016705">
    <property type="term" value="F:oxidoreductase activity, acting on paired donors, with incorporation or reduction of molecular oxygen"/>
    <property type="evidence" value="ECO:0007669"/>
    <property type="project" value="InterPro"/>
</dbReference>
<name>A0A1Z1C4F3_CLAUC</name>
<feature type="transmembrane region" description="Helical" evidence="7">
    <location>
        <begin position="235"/>
        <end position="253"/>
    </location>
</feature>
<dbReference type="PANTHER" id="PTHR24305">
    <property type="entry name" value="CYTOCHROME P450"/>
    <property type="match status" value="1"/>
</dbReference>